<feature type="transmembrane region" description="Helical" evidence="1">
    <location>
        <begin position="321"/>
        <end position="339"/>
    </location>
</feature>
<organism evidence="2 3">
    <name type="scientific">Candidatus Acididesulfobacter diazotrophicus</name>
    <dbReference type="NCBI Taxonomy" id="2597226"/>
    <lineage>
        <taxon>Bacteria</taxon>
        <taxon>Deltaproteobacteria</taxon>
        <taxon>Candidatus Acidulodesulfobacterales</taxon>
        <taxon>Candidatus Acididesulfobacter</taxon>
    </lineage>
</organism>
<dbReference type="Proteomes" id="UP000319296">
    <property type="component" value="Unassembled WGS sequence"/>
</dbReference>
<protein>
    <submittedName>
        <fullName evidence="2">DUF2079 domain-containing protein</fullName>
    </submittedName>
</protein>
<keyword evidence="1" id="KW-1133">Transmembrane helix</keyword>
<feature type="transmembrane region" description="Helical" evidence="1">
    <location>
        <begin position="138"/>
        <end position="157"/>
    </location>
</feature>
<feature type="transmembrane region" description="Helical" evidence="1">
    <location>
        <begin position="12"/>
        <end position="32"/>
    </location>
</feature>
<proteinExistence type="predicted"/>
<gene>
    <name evidence="2" type="ORF">EVG15_00345</name>
</gene>
<feature type="transmembrane region" description="Helical" evidence="1">
    <location>
        <begin position="200"/>
        <end position="222"/>
    </location>
</feature>
<evidence type="ECO:0000256" key="1">
    <source>
        <dbReference type="SAM" id="Phobius"/>
    </source>
</evidence>
<comment type="caution">
    <text evidence="2">The sequence shown here is derived from an EMBL/GenBank/DDBJ whole genome shotgun (WGS) entry which is preliminary data.</text>
</comment>
<keyword evidence="1" id="KW-0472">Membrane</keyword>
<dbReference type="AlphaFoldDB" id="A0A519BQ22"/>
<feature type="transmembrane region" description="Helical" evidence="1">
    <location>
        <begin position="163"/>
        <end position="193"/>
    </location>
</feature>
<feature type="transmembrane region" description="Helical" evidence="1">
    <location>
        <begin position="370"/>
        <end position="392"/>
    </location>
</feature>
<evidence type="ECO:0000313" key="2">
    <source>
        <dbReference type="EMBL" id="RZD19372.1"/>
    </source>
</evidence>
<keyword evidence="1" id="KW-0812">Transmembrane</keyword>
<name>A0A519BQ22_9DELT</name>
<dbReference type="InterPro" id="IPR018650">
    <property type="entry name" value="STSV1_Orf64"/>
</dbReference>
<reference evidence="2 3" key="1">
    <citation type="journal article" date="2019" name="ISME J.">
        <title>Insights into ecological role of a new deltaproteobacterial order Candidatus Acidulodesulfobacterales by metagenomics and metatranscriptomics.</title>
        <authorList>
            <person name="Tan S."/>
            <person name="Liu J."/>
            <person name="Fang Y."/>
            <person name="Hedlund B.P."/>
            <person name="Lian Z.H."/>
            <person name="Huang L.Y."/>
            <person name="Li J.T."/>
            <person name="Huang L.N."/>
            <person name="Li W.J."/>
            <person name="Jiang H.C."/>
            <person name="Dong H.L."/>
            <person name="Shu W.S."/>
        </authorList>
    </citation>
    <scope>NUCLEOTIDE SEQUENCE [LARGE SCALE GENOMIC DNA]</scope>
    <source>
        <strain evidence="2">AP1</strain>
    </source>
</reference>
<dbReference type="Pfam" id="PF09852">
    <property type="entry name" value="DUF2079"/>
    <property type="match status" value="1"/>
</dbReference>
<feature type="transmembrane region" description="Helical" evidence="1">
    <location>
        <begin position="84"/>
        <end position="110"/>
    </location>
</feature>
<sequence>MPLLKKIKENYTPLIFSIIYTVIFSTATILRYRTFHSSFLDLGVEMHVIYRIAHGHFTSYGTHIIYGSGYIEPLYFLLGFLYKLIPHVSFLLILQSFLIGISAFPFYWLYKEIIGNKGAYLAPLLLLLNPQLHTGNMFDFHVSVFYVPFISFALYFAKNKKYFLLYLFLFLILITKIDSFVYAIGVCVFMVLLDYKNKHAYILAAISLAYGLSAIFIILPYINYDAYSALITNGGTYMGRVRYPVLDYGIKDLLQFNLAGFFKSVFIPLYNNIHLYFKFILFLLLSLIFLPLFAGKYLLIVIPALMVNYLVNYSFQSEFVLQYSFYIIPFFVLASIYGIKNIKQNFLHKLNNLLNLRKLHNKKINNNDNFLSGIKLFNITLLVMLIVIPYIIQNYSQLNYNKDDNIFNLKIYTLDKNIIGNDNSYGYSYESALKKIPYNSIISVNEYAYPWDFKAKKIYLLPQMNKSVKYIIASTCVQQQIYHNNNKKLIKNINSIIKRKKFNIIYRNQCSVILKRKIF</sequence>
<evidence type="ECO:0000313" key="3">
    <source>
        <dbReference type="Proteomes" id="UP000319296"/>
    </source>
</evidence>
<dbReference type="EMBL" id="SGBB01000001">
    <property type="protein sequence ID" value="RZD19372.1"/>
    <property type="molecule type" value="Genomic_DNA"/>
</dbReference>
<accession>A0A519BQ22</accession>